<evidence type="ECO:0000313" key="3">
    <source>
        <dbReference type="EMBL" id="THW46067.1"/>
    </source>
</evidence>
<gene>
    <name evidence="9" type="ORF">D6C84_03852</name>
    <name evidence="8" type="ORF">D6C85_08087</name>
    <name evidence="7" type="ORF">D6C91_09525</name>
    <name evidence="6" type="ORF">D6D12_05506</name>
    <name evidence="5" type="ORF">D6D15_07921</name>
    <name evidence="4" type="ORF">D6D19_01804</name>
    <name evidence="3" type="ORF">D6D21_04092</name>
    <name evidence="2" type="ORF">D6D22_03435</name>
</gene>
<accession>A0A1A7MT07</accession>
<dbReference type="Proteomes" id="UP000310687">
    <property type="component" value="Unassembled WGS sequence"/>
</dbReference>
<feature type="compositionally biased region" description="Acidic residues" evidence="1">
    <location>
        <begin position="99"/>
        <end position="113"/>
    </location>
</feature>
<dbReference type="Proteomes" id="UP000310374">
    <property type="component" value="Unassembled WGS sequence"/>
</dbReference>
<dbReference type="InterPro" id="IPR052945">
    <property type="entry name" value="Mitotic_Regulator"/>
</dbReference>
<evidence type="ECO:0000313" key="17">
    <source>
        <dbReference type="Proteomes" id="UP000310687"/>
    </source>
</evidence>
<dbReference type="Proteomes" id="UP000310039">
    <property type="component" value="Unassembled WGS sequence"/>
</dbReference>
<reference evidence="10 11" key="1">
    <citation type="submission" date="2018-10" db="EMBL/GenBank/DDBJ databases">
        <title>Fifty Aureobasidium pullulans genomes reveal a recombining polyextremotolerant generalist.</title>
        <authorList>
            <person name="Gostincar C."/>
            <person name="Turk M."/>
            <person name="Zajc J."/>
            <person name="Gunde-Cimerman N."/>
        </authorList>
    </citation>
    <scope>NUCLEOTIDE SEQUENCE [LARGE SCALE GENOMIC DNA]</scope>
    <source>
        <strain evidence="6 16">EXF-10081</strain>
        <strain evidence="5 10">EXF-10507</strain>
        <strain evidence="4 12">EXF-10659</strain>
        <strain evidence="3 13">EXF-10796</strain>
        <strain evidence="2 17">EXF-11013</strain>
        <strain evidence="9 15">EXF-3403</strain>
        <strain evidence="8 14">EXF-3519</strain>
        <strain evidence="7 11">EXF-3863</strain>
    </source>
</reference>
<evidence type="ECO:0000313" key="7">
    <source>
        <dbReference type="EMBL" id="THZ11188.1"/>
    </source>
</evidence>
<dbReference type="Proteomes" id="UP000308005">
    <property type="component" value="Unassembled WGS sequence"/>
</dbReference>
<dbReference type="Proteomes" id="UP000308802">
    <property type="component" value="Unassembled WGS sequence"/>
</dbReference>
<evidence type="ECO:0000313" key="15">
    <source>
        <dbReference type="Proteomes" id="UP000310039"/>
    </source>
</evidence>
<dbReference type="Proteomes" id="UP000304928">
    <property type="component" value="Unassembled WGS sequence"/>
</dbReference>
<evidence type="ECO:0000313" key="14">
    <source>
        <dbReference type="Proteomes" id="UP000309734"/>
    </source>
</evidence>
<dbReference type="GO" id="GO:0032153">
    <property type="term" value="C:cell division site"/>
    <property type="evidence" value="ECO:0007669"/>
    <property type="project" value="TreeGrafter"/>
</dbReference>
<feature type="region of interest" description="Disordered" evidence="1">
    <location>
        <begin position="1"/>
        <end position="40"/>
    </location>
</feature>
<evidence type="ECO:0000313" key="11">
    <source>
        <dbReference type="Proteomes" id="UP000308005"/>
    </source>
</evidence>
<evidence type="ECO:0000313" key="8">
    <source>
        <dbReference type="EMBL" id="THZ66491.1"/>
    </source>
</evidence>
<feature type="region of interest" description="Disordered" evidence="1">
    <location>
        <begin position="359"/>
        <end position="396"/>
    </location>
</feature>
<feature type="compositionally biased region" description="Low complexity" evidence="1">
    <location>
        <begin position="202"/>
        <end position="211"/>
    </location>
</feature>
<sequence>MAKRPQNLDLSGARGHDRLPSRTRPNFHMDLPSPRAGEIPPALSPLDAFALHSRALARKLEESSKAGRRMSRLPHQDIADELAKRPGYFRSVSSGVESLYDEDQEEDEDDYDEERYQPPRLQAQTPNGAVYRPVSHYPMLGNVVRDDQDIPNVPAPIKEAETEHEEKGYFGIEVPRSSSPEPFDSRNIKNDEASPALPSLTSSIDSIQSSQPRTLTNESSKRQDNSLALPRSPVHPRSARSIASIRSVIDSAEEDNGSPSGSLEVGPSRKARTPFSPEMLPVSRSPSALSEYSVASDLPRPSFNFSRPRGNSTTRPGAENKLSVDTHRALERQASNDSSVFQTVRSANSNQTMRVRAPVERQNSDSATDISGALSDRDCFSGEETPIVQPGPGAPSYVYSKYSLPRGRMLDRDSVEAARASWAQHQFKWEQQPMGLEPKIVESPLPSPNLENPMLSPGGPRTPRGQSPAPGPNRNRSAERLAPSPGRSPNKATVTAPSIASESTGRTIRAGSHMRNSPSTDIAGLSPEQHLEKGIECHSSGSLSKSTYHLRLAARAGLPTAMLLYALACRHGWGMRPNQAEGVSWLRRAVDSAGVEFIEDGTTDGSQAVSKEQKARKAQFALAIYELGMSYMNGWGIPKDKPLAVRCFEIAGSWGDTDALAEAGFCYTQGVGCRKDLKKAAEFYRQAADKGMSMAGNSWIYKPKYMPDPPPREETPEPVKKSRGRSRTLFGRKKAAAAS</sequence>
<dbReference type="InterPro" id="IPR011990">
    <property type="entry name" value="TPR-like_helical_dom_sf"/>
</dbReference>
<dbReference type="EMBL" id="QZBT01000041">
    <property type="protein sequence ID" value="THZ84780.1"/>
    <property type="molecule type" value="Genomic_DNA"/>
</dbReference>
<dbReference type="SUPFAM" id="SSF81901">
    <property type="entry name" value="HCP-like"/>
    <property type="match status" value="1"/>
</dbReference>
<feature type="region of interest" description="Disordered" evidence="1">
    <location>
        <begin position="439"/>
        <end position="525"/>
    </location>
</feature>
<feature type="compositionally biased region" description="Low complexity" evidence="1">
    <location>
        <begin position="239"/>
        <end position="250"/>
    </location>
</feature>
<feature type="compositionally biased region" description="Basic and acidic residues" evidence="1">
    <location>
        <begin position="183"/>
        <end position="192"/>
    </location>
</feature>
<evidence type="ECO:0000256" key="1">
    <source>
        <dbReference type="SAM" id="MobiDB-lite"/>
    </source>
</evidence>
<feature type="region of interest" description="Disordered" evidence="1">
    <location>
        <begin position="93"/>
        <end position="322"/>
    </location>
</feature>
<dbReference type="Pfam" id="PF08238">
    <property type="entry name" value="Sel1"/>
    <property type="match status" value="3"/>
</dbReference>
<dbReference type="EMBL" id="QZAM01000063">
    <property type="protein sequence ID" value="THW46067.1"/>
    <property type="molecule type" value="Genomic_DNA"/>
</dbReference>
<organism evidence="2 17">
    <name type="scientific">Aureobasidium pullulans</name>
    <name type="common">Black yeast</name>
    <name type="synonym">Pullularia pullulans</name>
    <dbReference type="NCBI Taxonomy" id="5580"/>
    <lineage>
        <taxon>Eukaryota</taxon>
        <taxon>Fungi</taxon>
        <taxon>Dikarya</taxon>
        <taxon>Ascomycota</taxon>
        <taxon>Pezizomycotina</taxon>
        <taxon>Dothideomycetes</taxon>
        <taxon>Dothideomycetidae</taxon>
        <taxon>Dothideales</taxon>
        <taxon>Saccotheciaceae</taxon>
        <taxon>Aureobasidium</taxon>
    </lineage>
</organism>
<dbReference type="AlphaFoldDB" id="A0A1A7MT07"/>
<dbReference type="EMBL" id="QZAL01000033">
    <property type="protein sequence ID" value="THW45633.1"/>
    <property type="molecule type" value="Genomic_DNA"/>
</dbReference>
<evidence type="ECO:0000313" key="4">
    <source>
        <dbReference type="EMBL" id="THW78023.1"/>
    </source>
</evidence>
<feature type="compositionally biased region" description="Polar residues" evidence="1">
    <location>
        <begin position="490"/>
        <end position="506"/>
    </location>
</feature>
<dbReference type="Proteomes" id="UP000309076">
    <property type="component" value="Unassembled WGS sequence"/>
</dbReference>
<dbReference type="EMBL" id="QZBS01000358">
    <property type="protein sequence ID" value="THZ66491.1"/>
    <property type="molecule type" value="Genomic_DNA"/>
</dbReference>
<evidence type="ECO:0000313" key="6">
    <source>
        <dbReference type="EMBL" id="THX27406.1"/>
    </source>
</evidence>
<evidence type="ECO:0000313" key="9">
    <source>
        <dbReference type="EMBL" id="THZ84780.1"/>
    </source>
</evidence>
<dbReference type="PANTHER" id="PTHR43628">
    <property type="entry name" value="ACTIVATOR OF C KINASE PROTEIN 1-RELATED"/>
    <property type="match status" value="1"/>
</dbReference>
<feature type="compositionally biased region" description="Basic and acidic residues" evidence="1">
    <location>
        <begin position="158"/>
        <end position="168"/>
    </location>
</feature>
<dbReference type="EMBL" id="QZAR01000174">
    <property type="protein sequence ID" value="THW85635.1"/>
    <property type="molecule type" value="Genomic_DNA"/>
</dbReference>
<evidence type="ECO:0000313" key="5">
    <source>
        <dbReference type="EMBL" id="THW85635.1"/>
    </source>
</evidence>
<name>A0A1A7MT07_AURPU</name>
<evidence type="ECO:0000313" key="16">
    <source>
        <dbReference type="Proteomes" id="UP000310374"/>
    </source>
</evidence>
<evidence type="ECO:0000313" key="2">
    <source>
        <dbReference type="EMBL" id="THW45633.1"/>
    </source>
</evidence>
<protein>
    <submittedName>
        <fullName evidence="2">HCP-like protein</fullName>
    </submittedName>
</protein>
<dbReference type="EMBL" id="QZAT01000065">
    <property type="protein sequence ID" value="THX27406.1"/>
    <property type="molecule type" value="Genomic_DNA"/>
</dbReference>
<dbReference type="EMBL" id="QZBM01000798">
    <property type="protein sequence ID" value="THZ11188.1"/>
    <property type="molecule type" value="Genomic_DNA"/>
</dbReference>
<evidence type="ECO:0000313" key="10">
    <source>
        <dbReference type="Proteomes" id="UP000304928"/>
    </source>
</evidence>
<dbReference type="EMBL" id="QZAO01000029">
    <property type="protein sequence ID" value="THW78023.1"/>
    <property type="molecule type" value="Genomic_DNA"/>
</dbReference>
<evidence type="ECO:0000313" key="13">
    <source>
        <dbReference type="Proteomes" id="UP000309076"/>
    </source>
</evidence>
<dbReference type="PANTHER" id="PTHR43628:SF11">
    <property type="entry name" value="PROTEIN DSF2"/>
    <property type="match status" value="1"/>
</dbReference>
<feature type="compositionally biased region" description="Basic and acidic residues" evidence="1">
    <location>
        <begin position="710"/>
        <end position="720"/>
    </location>
</feature>
<dbReference type="Proteomes" id="UP000309734">
    <property type="component" value="Unassembled WGS sequence"/>
</dbReference>
<dbReference type="Gene3D" id="1.25.40.10">
    <property type="entry name" value="Tetratricopeptide repeat domain"/>
    <property type="match status" value="1"/>
</dbReference>
<proteinExistence type="predicted"/>
<feature type="compositionally biased region" description="Basic residues" evidence="1">
    <location>
        <begin position="721"/>
        <end position="739"/>
    </location>
</feature>
<comment type="caution">
    <text evidence="2">The sequence shown here is derived from an EMBL/GenBank/DDBJ whole genome shotgun (WGS) entry which is preliminary data.</text>
</comment>
<evidence type="ECO:0000313" key="12">
    <source>
        <dbReference type="Proteomes" id="UP000308802"/>
    </source>
</evidence>
<dbReference type="SMART" id="SM00671">
    <property type="entry name" value="SEL1"/>
    <property type="match status" value="3"/>
</dbReference>
<dbReference type="InterPro" id="IPR006597">
    <property type="entry name" value="Sel1-like"/>
</dbReference>
<feature type="region of interest" description="Disordered" evidence="1">
    <location>
        <begin position="703"/>
        <end position="739"/>
    </location>
</feature>
<dbReference type="GO" id="GO:0010972">
    <property type="term" value="P:negative regulation of G2/M transition of mitotic cell cycle"/>
    <property type="evidence" value="ECO:0007669"/>
    <property type="project" value="TreeGrafter"/>
</dbReference>
<feature type="compositionally biased region" description="Polar residues" evidence="1">
    <location>
        <begin position="303"/>
        <end position="315"/>
    </location>
</feature>